<dbReference type="AlphaFoldDB" id="A0A5C7Y351"/>
<feature type="region of interest" description="Disordered" evidence="1">
    <location>
        <begin position="1"/>
        <end position="47"/>
    </location>
</feature>
<evidence type="ECO:0000259" key="2">
    <source>
        <dbReference type="Pfam" id="PF00462"/>
    </source>
</evidence>
<dbReference type="PROSITE" id="PS51354">
    <property type="entry name" value="GLUTAREDOXIN_2"/>
    <property type="match status" value="1"/>
</dbReference>
<dbReference type="SUPFAM" id="SSF52833">
    <property type="entry name" value="Thioredoxin-like"/>
    <property type="match status" value="1"/>
</dbReference>
<dbReference type="Proteomes" id="UP000321797">
    <property type="component" value="Unassembled WGS sequence"/>
</dbReference>
<reference evidence="3 4" key="1">
    <citation type="submission" date="2018-09" db="EMBL/GenBank/DDBJ databases">
        <title>Metagenome Assembled Genomes from an Advanced Water Purification Facility.</title>
        <authorList>
            <person name="Stamps B.W."/>
            <person name="Spear J.R."/>
        </authorList>
    </citation>
    <scope>NUCLEOTIDE SEQUENCE [LARGE SCALE GENOMIC DNA]</scope>
    <source>
        <strain evidence="3">Bin_29_2</strain>
    </source>
</reference>
<organism evidence="3 4">
    <name type="scientific">Mycolicibacter arupensis</name>
    <dbReference type="NCBI Taxonomy" id="342002"/>
    <lineage>
        <taxon>Bacteria</taxon>
        <taxon>Bacillati</taxon>
        <taxon>Actinomycetota</taxon>
        <taxon>Actinomycetes</taxon>
        <taxon>Mycobacteriales</taxon>
        <taxon>Mycobacteriaceae</taxon>
        <taxon>Mycolicibacter</taxon>
    </lineage>
</organism>
<dbReference type="CDD" id="cd02976">
    <property type="entry name" value="NrdH"/>
    <property type="match status" value="1"/>
</dbReference>
<gene>
    <name evidence="3" type="ORF">E6Q54_11815</name>
</gene>
<evidence type="ECO:0000256" key="1">
    <source>
        <dbReference type="SAM" id="MobiDB-lite"/>
    </source>
</evidence>
<comment type="caution">
    <text evidence="3">The sequence shown here is derived from an EMBL/GenBank/DDBJ whole genome shotgun (WGS) entry which is preliminary data.</text>
</comment>
<feature type="compositionally biased region" description="Basic and acidic residues" evidence="1">
    <location>
        <begin position="1"/>
        <end position="12"/>
    </location>
</feature>
<dbReference type="Gene3D" id="3.40.30.10">
    <property type="entry name" value="Glutaredoxin"/>
    <property type="match status" value="1"/>
</dbReference>
<dbReference type="EMBL" id="SSGD01000061">
    <property type="protein sequence ID" value="TXI55908.1"/>
    <property type="molecule type" value="Genomic_DNA"/>
</dbReference>
<accession>A0A5C7Y351</accession>
<evidence type="ECO:0000313" key="4">
    <source>
        <dbReference type="Proteomes" id="UP000321797"/>
    </source>
</evidence>
<name>A0A5C7Y351_9MYCO</name>
<dbReference type="Pfam" id="PF00462">
    <property type="entry name" value="Glutaredoxin"/>
    <property type="match status" value="1"/>
</dbReference>
<dbReference type="InterPro" id="IPR002109">
    <property type="entry name" value="Glutaredoxin"/>
</dbReference>
<protein>
    <recommendedName>
        <fullName evidence="2">Glutaredoxin domain-containing protein</fullName>
    </recommendedName>
</protein>
<dbReference type="InterPro" id="IPR036249">
    <property type="entry name" value="Thioredoxin-like_sf"/>
</dbReference>
<evidence type="ECO:0000313" key="3">
    <source>
        <dbReference type="EMBL" id="TXI55908.1"/>
    </source>
</evidence>
<proteinExistence type="predicted"/>
<feature type="domain" description="Glutaredoxin" evidence="2">
    <location>
        <begin position="77"/>
        <end position="129"/>
    </location>
</feature>
<sequence>MSRRSPPDRTEGASEPAAPTGSSPVRPRSRHQCGTKENPRRAATQCRRFSRESGELLVTILAVPKPLDTRTGKPVQVTVFTAARCVQCEYTKRHLHDHGIPARIIDVSQSPDAAEYLRREGFASLPVVFPADPKIAPWTGFRPTLLDELT</sequence>